<dbReference type="RefSeq" id="WP_091544727.1">
    <property type="nucleotide sequence ID" value="NZ_FONY01000015.1"/>
</dbReference>
<evidence type="ECO:0000313" key="2">
    <source>
        <dbReference type="Proteomes" id="UP000199513"/>
    </source>
</evidence>
<dbReference type="Proteomes" id="UP000199513">
    <property type="component" value="Unassembled WGS sequence"/>
</dbReference>
<dbReference type="AlphaFoldDB" id="A0A1I2FVM5"/>
<protein>
    <submittedName>
        <fullName evidence="1">Uncharacterized protein</fullName>
    </submittedName>
</protein>
<reference evidence="1 2" key="1">
    <citation type="submission" date="2016-10" db="EMBL/GenBank/DDBJ databases">
        <authorList>
            <person name="de Groot N.N."/>
        </authorList>
    </citation>
    <scope>NUCLEOTIDE SEQUENCE [LARGE SCALE GENOMIC DNA]</scope>
    <source>
        <strain>GEY</strain>
        <strain evidence="2">DSM 9560</strain>
    </source>
</reference>
<dbReference type="EMBL" id="FONY01000015">
    <property type="protein sequence ID" value="SFF09504.1"/>
    <property type="molecule type" value="Genomic_DNA"/>
</dbReference>
<accession>A0A1I2FVM5</accession>
<evidence type="ECO:0000313" key="1">
    <source>
        <dbReference type="EMBL" id="SFF09504.1"/>
    </source>
</evidence>
<keyword evidence="2" id="KW-1185">Reference proteome</keyword>
<gene>
    <name evidence="1" type="ORF">SAMN04488541_1015103</name>
</gene>
<proteinExistence type="predicted"/>
<organism evidence="1 2">
    <name type="scientific">Thermoflexibacter ruber</name>
    <dbReference type="NCBI Taxonomy" id="1003"/>
    <lineage>
        <taxon>Bacteria</taxon>
        <taxon>Pseudomonadati</taxon>
        <taxon>Bacteroidota</taxon>
        <taxon>Cytophagia</taxon>
        <taxon>Cytophagales</taxon>
        <taxon>Thermoflexibacteraceae</taxon>
        <taxon>Thermoflexibacter</taxon>
    </lineage>
</organism>
<sequence length="71" mass="7866">MKSKLKKVGITLLLFIGIVIFSEMEHLKAQQPPGPASDPGVKVELPRALYACVCPITVDNCRCIREKDNNQ</sequence>
<dbReference type="STRING" id="1003.SAMN04488541_1015103"/>
<name>A0A1I2FVM5_9BACT</name>